<feature type="compositionally biased region" description="Basic residues" evidence="1">
    <location>
        <begin position="235"/>
        <end position="258"/>
    </location>
</feature>
<accession>A0ABQ4E6B0</accession>
<dbReference type="Proteomes" id="UP000646749">
    <property type="component" value="Unassembled WGS sequence"/>
</dbReference>
<gene>
    <name evidence="2" type="ORF">Pen02_51900</name>
</gene>
<feature type="region of interest" description="Disordered" evidence="1">
    <location>
        <begin position="1"/>
        <end position="258"/>
    </location>
</feature>
<evidence type="ECO:0000313" key="3">
    <source>
        <dbReference type="Proteomes" id="UP000646749"/>
    </source>
</evidence>
<keyword evidence="3" id="KW-1185">Reference proteome</keyword>
<organism evidence="2 3">
    <name type="scientific">Plantactinospora endophytica</name>
    <dbReference type="NCBI Taxonomy" id="673535"/>
    <lineage>
        <taxon>Bacteria</taxon>
        <taxon>Bacillati</taxon>
        <taxon>Actinomycetota</taxon>
        <taxon>Actinomycetes</taxon>
        <taxon>Micromonosporales</taxon>
        <taxon>Micromonosporaceae</taxon>
        <taxon>Plantactinospora</taxon>
    </lineage>
</organism>
<proteinExistence type="predicted"/>
<comment type="caution">
    <text evidence="2">The sequence shown here is derived from an EMBL/GenBank/DDBJ whole genome shotgun (WGS) entry which is preliminary data.</text>
</comment>
<evidence type="ECO:0000256" key="1">
    <source>
        <dbReference type="SAM" id="MobiDB-lite"/>
    </source>
</evidence>
<evidence type="ECO:0000313" key="2">
    <source>
        <dbReference type="EMBL" id="GIG90254.1"/>
    </source>
</evidence>
<feature type="compositionally biased region" description="Basic and acidic residues" evidence="1">
    <location>
        <begin position="1"/>
        <end position="10"/>
    </location>
</feature>
<reference evidence="2 3" key="1">
    <citation type="submission" date="2021-01" db="EMBL/GenBank/DDBJ databases">
        <title>Whole genome shotgun sequence of Plantactinospora endophytica NBRC 110450.</title>
        <authorList>
            <person name="Komaki H."/>
            <person name="Tamura T."/>
        </authorList>
    </citation>
    <scope>NUCLEOTIDE SEQUENCE [LARGE SCALE GENOMIC DNA]</scope>
    <source>
        <strain evidence="2 3">NBRC 110450</strain>
    </source>
</reference>
<dbReference type="EMBL" id="BONW01000025">
    <property type="protein sequence ID" value="GIG90254.1"/>
    <property type="molecule type" value="Genomic_DNA"/>
</dbReference>
<protein>
    <submittedName>
        <fullName evidence="2">Uncharacterized protein</fullName>
    </submittedName>
</protein>
<name>A0ABQ4E6B0_9ACTN</name>
<sequence>MAHDAERGCSEDEQDSLLGDHGSLPPLGPAGRFRWVCGATAGLPTGPLDGTSEQLTPPDRGGQTRPAPRPAEPATTRSEAVTARPEPATARSDAVTARPEPVTARSEAVTARSEPMIPRPDAEPAEPSGAALPVVSAADQTGPVRPGEATENATRAVAGGGSEHGGTDLLRVGDRSRLVPRPRTGEPGVDGYRSGAGSEPADEPDGAAGTPEVPAEPGAGRTPGCQTDLPGWAGAHRHGAVRPSRRSVRRDRPPRRWC</sequence>